<evidence type="ECO:0000313" key="5">
    <source>
        <dbReference type="EMBL" id="AFZ28231.1"/>
    </source>
</evidence>
<dbReference type="Pfam" id="PF13193">
    <property type="entry name" value="AMP-binding_C"/>
    <property type="match status" value="1"/>
</dbReference>
<evidence type="ECO:0000259" key="4">
    <source>
        <dbReference type="PROSITE" id="PS50075"/>
    </source>
</evidence>
<keyword evidence="3" id="KW-0597">Phosphoprotein</keyword>
<accession>K9X829</accession>
<dbReference type="Gene3D" id="3.40.50.12780">
    <property type="entry name" value="N-terminal domain of ligase-like"/>
    <property type="match status" value="1"/>
</dbReference>
<keyword evidence="6" id="KW-1185">Reference proteome</keyword>
<dbReference type="GO" id="GO:0016874">
    <property type="term" value="F:ligase activity"/>
    <property type="evidence" value="ECO:0007669"/>
    <property type="project" value="UniProtKB-KW"/>
</dbReference>
<sequence>MINNFSLNIKKIEAALLSEPSVNDCVVVVRETVKSTEELVAYIVSSKPLLSQQLDSYLKNIIPASEIPNAFVFISSLPLTPEGLVDQIVLEKLVFINTKLKQKWEKKLQENLSVEEVAVITKQTTEFIQPFPLPKLLTNQESNTSSHIISKQLVSESEEVVTKSKETKTSKLAISNGGHLTIPEESPKTLIDALLQTATKHPNKGMVYIQSNNAEIFQSYASLLLDAKRILTGLHSIGLKPKQKVILQIKDLQFYFPAFWACLLGGIIPVTVAIAPTYDNRNNVVDKLFNIWKFLECPPILASEALVESISNSKNLLPISDIKIFSIETLINNPTTQAIYQSQPDDIAFLQLTSGSTGIPKCVQQSHENIISHIHASQQFNGYESENITLNWLPVDHVVPLLTYHLKDVYLGCQQIEVSTNFILGNPLKWLDLIEQYQVTHSWSPNFGFKLVSNELKKVKQKTWDLFCLKFLMNAGEQVTFPVVDEFLDLVAPFKVSSQVMQPAFGMAEVCTCMTYQNNFTEETGIYYFKKSSLNSILEIANKNEKDVFSFIDLGPAVPGVQIRIVDNNNQLVFEKVIGRLQIKGTVVMPGYLSNVEANEESFVGEGWFNTGDLGFIFNGHLIVAGREKEQIIINGANYYCYEIEELINGINGIVTTYVAVCGIQNLETGTEDIAIFYTPIISGIKENIELIKNIRSQLTSCIGINPRYIIPIQKSKFPKTTSGKIQRTQLQKQFVAGDFQEVLQEIDIYLNQDKGIPDWFYQKIWRRKEILHSFPEISAGFYLLFLDSSGLGESLGAKLNQPWIGVEMGTSFAKLSANRYCINPQNPADYQQLLDSLSQEMKHISQILHLWTYKEYVEEVSSLEMLEKAQVSGVWSLLFLVQALAKTHNKVNKIQLMVVSTQSQGIDAKDLIAYENTPLLGLLKTIPHEIPWLSCRHVDLQIDLQSTPVNINRELVLRELKAVTKEPEITYRQETRWIPRLKKIDVTQNFPEKIPFRQGGMYVITGGLGGIGKKLATYLLKNFQARLLLLGRTSLPPQNEWASYLVQNDKIAERIQSFQTLKQLGGEICYETLDVCDLHNLDQVVQKAQSLWQCSLDGVIHLAGIFQERLLIEETQETFAQVMYPKVLGTWSLYQLIKNKPDALFITSSSVNGFFGGAMVGAYAAANRFQEHFSHNQISRNIKQSYCFNWSQWDEVGISRGYSMKILSRNRGYLSISDQQGLESFLIGLCYSSFPLWIGLSGKNPYIRGYLESKPENVEQLVAYVVNKISLDEPKGFLSNQNPEKHLSELVLSDCFGTLSTISSVVELKEMPLTATGVIDYQSLVARINGFSSKSGKLIQPNNEMENQIAQIWKNILGFSEISIHDSIFAIGGSSLKMIQIHHQLEDSLGQKFSITEMFQYPTIHTLAKHLAQFSIVLNNSQQNNELDKIRDRRLASNLKQRQRRKVE</sequence>
<dbReference type="KEGG" id="csg:Cylst_6440"/>
<dbReference type="OrthoDB" id="9765680at2"/>
<dbReference type="InterPro" id="IPR009081">
    <property type="entry name" value="PP-bd_ACP"/>
</dbReference>
<dbReference type="InterPro" id="IPR020845">
    <property type="entry name" value="AMP-binding_CS"/>
</dbReference>
<dbReference type="InterPro" id="IPR000873">
    <property type="entry name" value="AMP-dep_synth/lig_dom"/>
</dbReference>
<dbReference type="SMART" id="SM00822">
    <property type="entry name" value="PKS_KR"/>
    <property type="match status" value="1"/>
</dbReference>
<proteinExistence type="inferred from homology"/>
<protein>
    <submittedName>
        <fullName evidence="5">Acyl-CoA synthetase (AMP-forming)/AMP-acid ligase II</fullName>
    </submittedName>
</protein>
<dbReference type="Pfam" id="PF00501">
    <property type="entry name" value="AMP-binding"/>
    <property type="match status" value="1"/>
</dbReference>
<dbReference type="Pfam" id="PF21394">
    <property type="entry name" value="Beta-ketacyl_N"/>
    <property type="match status" value="1"/>
</dbReference>
<dbReference type="SMART" id="SM00823">
    <property type="entry name" value="PKS_PP"/>
    <property type="match status" value="1"/>
</dbReference>
<evidence type="ECO:0000256" key="3">
    <source>
        <dbReference type="ARBA" id="ARBA00022553"/>
    </source>
</evidence>
<dbReference type="Gene3D" id="3.30.300.30">
    <property type="match status" value="2"/>
</dbReference>
<reference evidence="5 6" key="1">
    <citation type="submission" date="2012-06" db="EMBL/GenBank/DDBJ databases">
        <title>Noncontiguous Finished plasmid 1 of genome of Cylindrospermum stagnale PCC 7417.</title>
        <authorList>
            <consortium name="US DOE Joint Genome Institute"/>
            <person name="Gugger M."/>
            <person name="Coursin T."/>
            <person name="Rippka R."/>
            <person name="Tandeau De Marsac N."/>
            <person name="Huntemann M."/>
            <person name="Wei C.-L."/>
            <person name="Han J."/>
            <person name="Detter J.C."/>
            <person name="Han C."/>
            <person name="Tapia R."/>
            <person name="Davenport K."/>
            <person name="Daligault H."/>
            <person name="Erkkila T."/>
            <person name="Gu W."/>
            <person name="Munk A.C.C."/>
            <person name="Teshima H."/>
            <person name="Xu Y."/>
            <person name="Chain P."/>
            <person name="Chen A."/>
            <person name="Krypides N."/>
            <person name="Mavromatis K."/>
            <person name="Markowitz V."/>
            <person name="Szeto E."/>
            <person name="Ivanova N."/>
            <person name="Mikhailova N."/>
            <person name="Ovchinnikova G."/>
            <person name="Pagani I."/>
            <person name="Pati A."/>
            <person name="Goodwin L."/>
            <person name="Peters L."/>
            <person name="Pitluck S."/>
            <person name="Woyke T."/>
            <person name="Kerfeld C."/>
        </authorList>
    </citation>
    <scope>NUCLEOTIDE SEQUENCE [LARGE SCALE GENOMIC DNA]</scope>
    <source>
        <strain evidence="5 6">PCC 7417</strain>
        <plasmid evidence="6">Plasmid pCYLST.01</plasmid>
    </source>
</reference>
<dbReference type="GO" id="GO:0031177">
    <property type="term" value="F:phosphopantetheine binding"/>
    <property type="evidence" value="ECO:0007669"/>
    <property type="project" value="InterPro"/>
</dbReference>
<dbReference type="Gene3D" id="1.10.1200.10">
    <property type="entry name" value="ACP-like"/>
    <property type="match status" value="1"/>
</dbReference>
<geneLocation type="plasmid" evidence="5 6">
    <name>pCYLST.01</name>
</geneLocation>
<dbReference type="HOGENOM" id="CLU_000895_0_0_3"/>
<dbReference type="CDD" id="cd08953">
    <property type="entry name" value="KR_2_SDR_x"/>
    <property type="match status" value="1"/>
</dbReference>
<dbReference type="InterPro" id="IPR013968">
    <property type="entry name" value="PKS_KR"/>
</dbReference>
<keyword evidence="5" id="KW-0436">Ligase</keyword>
<dbReference type="InterPro" id="IPR057326">
    <property type="entry name" value="KR_dom"/>
</dbReference>
<keyword evidence="5" id="KW-0614">Plasmid</keyword>
<dbReference type="InterPro" id="IPR045851">
    <property type="entry name" value="AMP-bd_C_sf"/>
</dbReference>
<dbReference type="InterPro" id="IPR025110">
    <property type="entry name" value="AMP-bd_C"/>
</dbReference>
<evidence type="ECO:0000256" key="2">
    <source>
        <dbReference type="ARBA" id="ARBA00022450"/>
    </source>
</evidence>
<dbReference type="SUPFAM" id="SSF51735">
    <property type="entry name" value="NAD(P)-binding Rossmann-fold domains"/>
    <property type="match status" value="2"/>
</dbReference>
<name>K9X829_9NOST</name>
<dbReference type="PATRIC" id="fig|56107.3.peg.6906"/>
<dbReference type="InterPro" id="IPR020806">
    <property type="entry name" value="PKS_PP-bd"/>
</dbReference>
<dbReference type="SUPFAM" id="SSF47336">
    <property type="entry name" value="ACP-like"/>
    <property type="match status" value="1"/>
</dbReference>
<dbReference type="PROSITE" id="PS50075">
    <property type="entry name" value="CARRIER"/>
    <property type="match status" value="1"/>
</dbReference>
<dbReference type="Gene3D" id="3.40.50.720">
    <property type="entry name" value="NAD(P)-binding Rossmann-like Domain"/>
    <property type="match status" value="1"/>
</dbReference>
<dbReference type="InterPro" id="IPR049490">
    <property type="entry name" value="C883_1060-like_KR_N"/>
</dbReference>
<evidence type="ECO:0000256" key="1">
    <source>
        <dbReference type="ARBA" id="ARBA00006432"/>
    </source>
</evidence>
<gene>
    <name evidence="5" type="ORF">Cylst_6440</name>
</gene>
<dbReference type="Proteomes" id="UP000010475">
    <property type="component" value="Plasmid pCYLST.01"/>
</dbReference>
<evidence type="ECO:0000313" key="6">
    <source>
        <dbReference type="Proteomes" id="UP000010475"/>
    </source>
</evidence>
<dbReference type="SUPFAM" id="SSF56801">
    <property type="entry name" value="Acetyl-CoA synthetase-like"/>
    <property type="match status" value="2"/>
</dbReference>
<dbReference type="EMBL" id="CP003643">
    <property type="protein sequence ID" value="AFZ28231.1"/>
    <property type="molecule type" value="Genomic_DNA"/>
</dbReference>
<dbReference type="InterPro" id="IPR042099">
    <property type="entry name" value="ANL_N_sf"/>
</dbReference>
<dbReference type="PANTHER" id="PTHR22754:SF32">
    <property type="entry name" value="DISCO-INTERACTING PROTEIN 2"/>
    <property type="match status" value="1"/>
</dbReference>
<dbReference type="PROSITE" id="PS00455">
    <property type="entry name" value="AMP_BINDING"/>
    <property type="match status" value="1"/>
</dbReference>
<dbReference type="Pfam" id="PF00550">
    <property type="entry name" value="PP-binding"/>
    <property type="match status" value="1"/>
</dbReference>
<dbReference type="InterPro" id="IPR036291">
    <property type="entry name" value="NAD(P)-bd_dom_sf"/>
</dbReference>
<dbReference type="RefSeq" id="WP_015328278.1">
    <property type="nucleotide sequence ID" value="NC_020050.1"/>
</dbReference>
<dbReference type="InterPro" id="IPR036736">
    <property type="entry name" value="ACP-like_sf"/>
</dbReference>
<comment type="similarity">
    <text evidence="1">Belongs to the ATP-dependent AMP-binding enzyme family.</text>
</comment>
<keyword evidence="2" id="KW-0596">Phosphopantetheine</keyword>
<feature type="domain" description="Carrier" evidence="4">
    <location>
        <begin position="1341"/>
        <end position="1416"/>
    </location>
</feature>
<dbReference type="Pfam" id="PF08659">
    <property type="entry name" value="KR"/>
    <property type="match status" value="1"/>
</dbReference>
<dbReference type="PANTHER" id="PTHR22754">
    <property type="entry name" value="DISCO-INTERACTING PROTEIN 2 DIP2 -RELATED"/>
    <property type="match status" value="1"/>
</dbReference>
<organism evidence="5 6">
    <name type="scientific">Cylindrospermum stagnale PCC 7417</name>
    <dbReference type="NCBI Taxonomy" id="56107"/>
    <lineage>
        <taxon>Bacteria</taxon>
        <taxon>Bacillati</taxon>
        <taxon>Cyanobacteriota</taxon>
        <taxon>Cyanophyceae</taxon>
        <taxon>Nostocales</taxon>
        <taxon>Nostocaceae</taxon>
        <taxon>Cylindrospermum</taxon>
    </lineage>
</organism>